<evidence type="ECO:0000259" key="2">
    <source>
        <dbReference type="Pfam" id="PF06742"/>
    </source>
</evidence>
<dbReference type="PANTHER" id="PTHR36509:SF2">
    <property type="entry name" value="BLL3101 PROTEIN"/>
    <property type="match status" value="1"/>
</dbReference>
<reference evidence="4 5" key="1">
    <citation type="journal article" date="2013" name="Genome Announc.">
        <title>Draft Genome Sequence for Caulobacter sp. Strain OR37, a Bacterium Tolerant to Heavy Metals.</title>
        <authorList>
            <person name="Utturkar S.M."/>
            <person name="Bollmann A."/>
            <person name="Brzoska R.M."/>
            <person name="Klingeman D.M."/>
            <person name="Epstein S.E."/>
            <person name="Palumbo A.V."/>
            <person name="Brown S.D."/>
        </authorList>
    </citation>
    <scope>NUCLEOTIDE SEQUENCE [LARGE SCALE GENOMIC DNA]</scope>
    <source>
        <strain evidence="4 5">OR37</strain>
    </source>
</reference>
<evidence type="ECO:0008006" key="6">
    <source>
        <dbReference type="Google" id="ProtNLM"/>
    </source>
</evidence>
<accession>R0E4R2</accession>
<evidence type="ECO:0000256" key="1">
    <source>
        <dbReference type="SAM" id="SignalP"/>
    </source>
</evidence>
<dbReference type="InterPro" id="IPR037049">
    <property type="entry name" value="DUF1214_C_sf"/>
</dbReference>
<keyword evidence="5" id="KW-1185">Reference proteome</keyword>
<dbReference type="SUPFAM" id="SSF160935">
    <property type="entry name" value="VPA0735-like"/>
    <property type="match status" value="1"/>
</dbReference>
<dbReference type="PATRIC" id="fig|1292034.3.peg.3459"/>
<dbReference type="InterPro" id="IPR010679">
    <property type="entry name" value="DUF1254"/>
</dbReference>
<dbReference type="Gene3D" id="2.60.40.1610">
    <property type="entry name" value="Domain of unknown function DUF1254"/>
    <property type="match status" value="1"/>
</dbReference>
<dbReference type="InterPro" id="IPR010621">
    <property type="entry name" value="DUF1214"/>
</dbReference>
<organism evidence="4 5">
    <name type="scientific">Caulobacter vibrioides OR37</name>
    <dbReference type="NCBI Taxonomy" id="1292034"/>
    <lineage>
        <taxon>Bacteria</taxon>
        <taxon>Pseudomonadati</taxon>
        <taxon>Pseudomonadota</taxon>
        <taxon>Alphaproteobacteria</taxon>
        <taxon>Caulobacterales</taxon>
        <taxon>Caulobacteraceae</taxon>
        <taxon>Caulobacter</taxon>
    </lineage>
</organism>
<feature type="domain" description="DUF1214" evidence="2">
    <location>
        <begin position="301"/>
        <end position="412"/>
    </location>
</feature>
<feature type="domain" description="DUF1254" evidence="3">
    <location>
        <begin position="61"/>
        <end position="186"/>
    </location>
</feature>
<evidence type="ECO:0000313" key="4">
    <source>
        <dbReference type="EMBL" id="ENZ80573.1"/>
    </source>
</evidence>
<dbReference type="OrthoDB" id="9777345at2"/>
<sequence length="428" mass="45339" precursor="true">MNRRDLLAMAGALGFAPGFAARSALAAGDPIAARDAYLYALPLIEMATTRARLLKAPGAAVNKLTHTRALSDHTARWVTTPNNDTLYSPAFLDLTKGPVTLVIPPMGKRYYSAAVMDMFTNNNVVLGTRTIGGEGGTFTLVGPGHASTGPNPVRIATPHAWLLIRVLTDGGEDLAAAHQAQDGFKLSGPAGGPVAAYAARDAKPEDYFATARALLASDPAPATDLRILRRSAAFLGAGPYDAAAAADGVQQAKMITIFAKGRQVFTGGWAYPRPTLGDYGQDYIYRAIVALQGLGALPVAEAMYLKAAGDDGAGVFTGDGPYRLTLPAQLPLDGFWSLSMYEATADGQFFFTDNPLKRYTIGDRTAGLKRNADGGLDIWIGRADPGGDKTANWLPAPKSGPFALYLRAYLPRPELVDGRYRLPPVVKV</sequence>
<dbReference type="RefSeq" id="WP_004622777.1">
    <property type="nucleotide sequence ID" value="NZ_APMP01000029.1"/>
</dbReference>
<dbReference type="PANTHER" id="PTHR36509">
    <property type="entry name" value="BLL3101 PROTEIN"/>
    <property type="match status" value="1"/>
</dbReference>
<comment type="caution">
    <text evidence="4">The sequence shown here is derived from an EMBL/GenBank/DDBJ whole genome shotgun (WGS) entry which is preliminary data.</text>
</comment>
<protein>
    <recommendedName>
        <fullName evidence="6">Phosphatidylserine decarboxylase</fullName>
    </recommendedName>
</protein>
<name>R0E4R2_CAUVI</name>
<dbReference type="eggNOG" id="COG5361">
    <property type="taxonomic scope" value="Bacteria"/>
</dbReference>
<proteinExistence type="predicted"/>
<keyword evidence="1" id="KW-0732">Signal</keyword>
<feature type="chain" id="PRO_5004348697" description="Phosphatidylserine decarboxylase" evidence="1">
    <location>
        <begin position="21"/>
        <end position="428"/>
    </location>
</feature>
<feature type="signal peptide" evidence="1">
    <location>
        <begin position="1"/>
        <end position="20"/>
    </location>
</feature>
<dbReference type="Proteomes" id="UP000013063">
    <property type="component" value="Unassembled WGS sequence"/>
</dbReference>
<dbReference type="Pfam" id="PF06863">
    <property type="entry name" value="DUF1254"/>
    <property type="match status" value="1"/>
</dbReference>
<dbReference type="Gene3D" id="2.60.120.600">
    <property type="entry name" value="Domain of unknown function DUF1214, C-terminal domain"/>
    <property type="match status" value="1"/>
</dbReference>
<dbReference type="AlphaFoldDB" id="R0E4R2"/>
<dbReference type="Pfam" id="PF06742">
    <property type="entry name" value="DUF1214"/>
    <property type="match status" value="1"/>
</dbReference>
<dbReference type="InterPro" id="IPR037050">
    <property type="entry name" value="DUF1254_sf"/>
</dbReference>
<dbReference type="EMBL" id="APMP01000029">
    <property type="protein sequence ID" value="ENZ80573.1"/>
    <property type="molecule type" value="Genomic_DNA"/>
</dbReference>
<dbReference type="STRING" id="1292034.OR37_03485"/>
<evidence type="ECO:0000259" key="3">
    <source>
        <dbReference type="Pfam" id="PF06863"/>
    </source>
</evidence>
<evidence type="ECO:0000313" key="5">
    <source>
        <dbReference type="Proteomes" id="UP000013063"/>
    </source>
</evidence>
<gene>
    <name evidence="4" type="ORF">OR37_03485</name>
</gene>